<comment type="caution">
    <text evidence="2">The sequence shown here is derived from an EMBL/GenBank/DDBJ whole genome shotgun (WGS) entry which is preliminary data.</text>
</comment>
<name>A0ABV0Z384_9TELE</name>
<organism evidence="2 3">
    <name type="scientific">Ameca splendens</name>
    <dbReference type="NCBI Taxonomy" id="208324"/>
    <lineage>
        <taxon>Eukaryota</taxon>
        <taxon>Metazoa</taxon>
        <taxon>Chordata</taxon>
        <taxon>Craniata</taxon>
        <taxon>Vertebrata</taxon>
        <taxon>Euteleostomi</taxon>
        <taxon>Actinopterygii</taxon>
        <taxon>Neopterygii</taxon>
        <taxon>Teleostei</taxon>
        <taxon>Neoteleostei</taxon>
        <taxon>Acanthomorphata</taxon>
        <taxon>Ovalentaria</taxon>
        <taxon>Atherinomorphae</taxon>
        <taxon>Cyprinodontiformes</taxon>
        <taxon>Goodeidae</taxon>
        <taxon>Ameca</taxon>
    </lineage>
</organism>
<protein>
    <submittedName>
        <fullName evidence="2">Uncharacterized protein</fullName>
    </submittedName>
</protein>
<feature type="signal peptide" evidence="1">
    <location>
        <begin position="1"/>
        <end position="20"/>
    </location>
</feature>
<evidence type="ECO:0000256" key="1">
    <source>
        <dbReference type="SAM" id="SignalP"/>
    </source>
</evidence>
<accession>A0ABV0Z384</accession>
<dbReference type="Proteomes" id="UP001469553">
    <property type="component" value="Unassembled WGS sequence"/>
</dbReference>
<evidence type="ECO:0000313" key="3">
    <source>
        <dbReference type="Proteomes" id="UP001469553"/>
    </source>
</evidence>
<sequence length="69" mass="7553">ALVPCFALLVSSLSSFILKSDDLNHLSVTGKDFATAVKDTTKRTNSSFLPPTKAEGYKPPLILFTLMFF</sequence>
<gene>
    <name evidence="2" type="ORF">AMECASPLE_025458</name>
</gene>
<feature type="chain" id="PRO_5045650158" evidence="1">
    <location>
        <begin position="21"/>
        <end position="69"/>
    </location>
</feature>
<dbReference type="EMBL" id="JAHRIP010049534">
    <property type="protein sequence ID" value="MEQ2300441.1"/>
    <property type="molecule type" value="Genomic_DNA"/>
</dbReference>
<evidence type="ECO:0000313" key="2">
    <source>
        <dbReference type="EMBL" id="MEQ2300441.1"/>
    </source>
</evidence>
<keyword evidence="1" id="KW-0732">Signal</keyword>
<keyword evidence="3" id="KW-1185">Reference proteome</keyword>
<feature type="non-terminal residue" evidence="2">
    <location>
        <position position="1"/>
    </location>
</feature>
<reference evidence="2 3" key="1">
    <citation type="submission" date="2021-06" db="EMBL/GenBank/DDBJ databases">
        <authorList>
            <person name="Palmer J.M."/>
        </authorList>
    </citation>
    <scope>NUCLEOTIDE SEQUENCE [LARGE SCALE GENOMIC DNA]</scope>
    <source>
        <strain evidence="2 3">AS_MEX2019</strain>
        <tissue evidence="2">Muscle</tissue>
    </source>
</reference>
<proteinExistence type="predicted"/>